<keyword evidence="1" id="KW-0812">Transmembrane</keyword>
<dbReference type="EMBL" id="UINC01020333">
    <property type="protein sequence ID" value="SVA85486.1"/>
    <property type="molecule type" value="Genomic_DNA"/>
</dbReference>
<feature type="transmembrane region" description="Helical" evidence="1">
    <location>
        <begin position="91"/>
        <end position="109"/>
    </location>
</feature>
<sequence length="176" mass="19812">MTTRQPAHSMAFILLTVLVIFASYYPVFGLKGYESTTLIVSLSLAFLLSSLISFRTQNTERYPLSPISFSLILFLGWAVLGHFYTVDQDNSMTAILRHFGGVILLLGLSLNIKEEEHLQRFLWLALFCAGLMSVIAVVQQFEVFSAIIPKATRNMSTGFYGHRNVLATYLLLHFPL</sequence>
<reference evidence="2" key="1">
    <citation type="submission" date="2018-05" db="EMBL/GenBank/DDBJ databases">
        <authorList>
            <person name="Lanie J.A."/>
            <person name="Ng W.-L."/>
            <person name="Kazmierczak K.M."/>
            <person name="Andrzejewski T.M."/>
            <person name="Davidsen T.M."/>
            <person name="Wayne K.J."/>
            <person name="Tettelin H."/>
            <person name="Glass J.I."/>
            <person name="Rusch D."/>
            <person name="Podicherti R."/>
            <person name="Tsui H.-C.T."/>
            <person name="Winkler M.E."/>
        </authorList>
    </citation>
    <scope>NUCLEOTIDE SEQUENCE</scope>
</reference>
<feature type="transmembrane region" description="Helical" evidence="1">
    <location>
        <begin position="12"/>
        <end position="30"/>
    </location>
</feature>
<organism evidence="2">
    <name type="scientific">marine metagenome</name>
    <dbReference type="NCBI Taxonomy" id="408172"/>
    <lineage>
        <taxon>unclassified sequences</taxon>
        <taxon>metagenomes</taxon>
        <taxon>ecological metagenomes</taxon>
    </lineage>
</organism>
<proteinExistence type="predicted"/>
<gene>
    <name evidence="2" type="ORF">METZ01_LOCUS138340</name>
</gene>
<protein>
    <submittedName>
        <fullName evidence="2">Uncharacterized protein</fullName>
    </submittedName>
</protein>
<evidence type="ECO:0000313" key="2">
    <source>
        <dbReference type="EMBL" id="SVA85486.1"/>
    </source>
</evidence>
<feature type="transmembrane region" description="Helical" evidence="1">
    <location>
        <begin position="66"/>
        <end position="85"/>
    </location>
</feature>
<keyword evidence="1" id="KW-1133">Transmembrane helix</keyword>
<evidence type="ECO:0000256" key="1">
    <source>
        <dbReference type="SAM" id="Phobius"/>
    </source>
</evidence>
<accession>A0A381Z867</accession>
<feature type="transmembrane region" description="Helical" evidence="1">
    <location>
        <begin position="36"/>
        <end position="54"/>
    </location>
</feature>
<feature type="transmembrane region" description="Helical" evidence="1">
    <location>
        <begin position="121"/>
        <end position="141"/>
    </location>
</feature>
<feature type="non-terminal residue" evidence="2">
    <location>
        <position position="176"/>
    </location>
</feature>
<dbReference type="AlphaFoldDB" id="A0A381Z867"/>
<keyword evidence="1" id="KW-0472">Membrane</keyword>
<name>A0A381Z867_9ZZZZ</name>